<dbReference type="InterPro" id="IPR011234">
    <property type="entry name" value="Fumarylacetoacetase-like_C"/>
</dbReference>
<dbReference type="PANTHER" id="PTHR30143:SF0">
    <property type="entry name" value="2-KETO-4-PENTENOATE HYDRATASE"/>
    <property type="match status" value="1"/>
</dbReference>
<dbReference type="PANTHER" id="PTHR30143">
    <property type="entry name" value="ACID HYDRATASE"/>
    <property type="match status" value="1"/>
</dbReference>
<gene>
    <name evidence="3" type="primary">mhpD</name>
    <name evidence="3" type="ORF">LL252_11145</name>
</gene>
<comment type="caution">
    <text evidence="3">The sequence shown here is derived from an EMBL/GenBank/DDBJ whole genome shotgun (WGS) entry which is preliminary data.</text>
</comment>
<evidence type="ECO:0000313" key="3">
    <source>
        <dbReference type="EMBL" id="MCC4309127.1"/>
    </source>
</evidence>
<dbReference type="GO" id="GO:0005737">
    <property type="term" value="C:cytoplasm"/>
    <property type="evidence" value="ECO:0007669"/>
    <property type="project" value="TreeGrafter"/>
</dbReference>
<dbReference type="Gene3D" id="3.90.850.10">
    <property type="entry name" value="Fumarylacetoacetase-like, C-terminal domain"/>
    <property type="match status" value="1"/>
</dbReference>
<dbReference type="GO" id="GO:0008684">
    <property type="term" value="F:2-oxopent-4-enoate hydratase activity"/>
    <property type="evidence" value="ECO:0007669"/>
    <property type="project" value="UniProtKB-EC"/>
</dbReference>
<name>A0A9Q3UPH0_9GAMM</name>
<evidence type="ECO:0000259" key="2">
    <source>
        <dbReference type="Pfam" id="PF01557"/>
    </source>
</evidence>
<dbReference type="AlphaFoldDB" id="A0A9Q3UPH0"/>
<dbReference type="EC" id="4.2.1.80" evidence="3"/>
<feature type="domain" description="Fumarylacetoacetase-like C-terminal" evidence="2">
    <location>
        <begin position="82"/>
        <end position="258"/>
    </location>
</feature>
<evidence type="ECO:0000256" key="1">
    <source>
        <dbReference type="ARBA" id="ARBA00023239"/>
    </source>
</evidence>
<dbReference type="InterPro" id="IPR050772">
    <property type="entry name" value="Hydratase-Decarb/MhpD_sf"/>
</dbReference>
<keyword evidence="1 3" id="KW-0456">Lyase</keyword>
<dbReference type="RefSeq" id="WP_228234065.1">
    <property type="nucleotide sequence ID" value="NZ_JAJGNA010000012.1"/>
</dbReference>
<accession>A0A9Q3UPH0</accession>
<keyword evidence="4" id="KW-1185">Reference proteome</keyword>
<reference evidence="3" key="1">
    <citation type="submission" date="2021-10" db="EMBL/GenBank/DDBJ databases">
        <title>The diversity and Nitrogen Metabolism of Culturable Nitrate-Utilizing Bacteria Within the Oxygen Minimum Zone of the Changjiang (Yangtze River)Estuary.</title>
        <authorList>
            <person name="Zhang D."/>
            <person name="Zheng J."/>
            <person name="Liu S."/>
            <person name="He W."/>
        </authorList>
    </citation>
    <scope>NUCLEOTIDE SEQUENCE</scope>
    <source>
        <strain evidence="3">FXH-223</strain>
    </source>
</reference>
<sequence length="269" mass="28569">MQTTITETLARAAQRLRAAHETGQPCSPVRDLIDADDLDSAYRVQDINSRYWESRGRRVVGGKIGLTARVVQQQLGVDQPDYGLLFADMAVADGGLIPWGQVLQPKVEAEVALVLARDLSHDQITLADLIGATDYVLPALEVVGSRIADWDITIADTVADNASCGAYVLGTTPRSLREVDLSLCGMNLTRRGEPVSVGAGAACLGNPLNAALWLANTLARARRPLRAGDLILTGALGPMVPARPGDRFRACIAGLGSVSVGFAKENDDD</sequence>
<protein>
    <submittedName>
        <fullName evidence="3">2-keto-4-pentenoate hydratase</fullName>
        <ecNumber evidence="3">4.2.1.80</ecNumber>
    </submittedName>
</protein>
<organism evidence="3 4">
    <name type="scientific">Alloalcanivorax marinus</name>
    <dbReference type="NCBI Taxonomy" id="1177169"/>
    <lineage>
        <taxon>Bacteria</taxon>
        <taxon>Pseudomonadati</taxon>
        <taxon>Pseudomonadota</taxon>
        <taxon>Gammaproteobacteria</taxon>
        <taxon>Oceanospirillales</taxon>
        <taxon>Alcanivoracaceae</taxon>
        <taxon>Alloalcanivorax</taxon>
    </lineage>
</organism>
<dbReference type="NCBIfam" id="NF008461">
    <property type="entry name" value="PRK11342.1"/>
    <property type="match status" value="1"/>
</dbReference>
<dbReference type="Pfam" id="PF01557">
    <property type="entry name" value="FAA_hydrolase"/>
    <property type="match status" value="1"/>
</dbReference>
<proteinExistence type="predicted"/>
<evidence type="ECO:0000313" key="4">
    <source>
        <dbReference type="Proteomes" id="UP001108027"/>
    </source>
</evidence>
<dbReference type="EMBL" id="JAJGNA010000012">
    <property type="protein sequence ID" value="MCC4309127.1"/>
    <property type="molecule type" value="Genomic_DNA"/>
</dbReference>
<dbReference type="Proteomes" id="UP001108027">
    <property type="component" value="Unassembled WGS sequence"/>
</dbReference>
<dbReference type="InterPro" id="IPR036663">
    <property type="entry name" value="Fumarylacetoacetase_C_sf"/>
</dbReference>
<dbReference type="SUPFAM" id="SSF56529">
    <property type="entry name" value="FAH"/>
    <property type="match status" value="1"/>
</dbReference>